<dbReference type="Gene3D" id="2.120.10.30">
    <property type="entry name" value="TolB, C-terminal domain"/>
    <property type="match status" value="2"/>
</dbReference>
<dbReference type="Pfam" id="PF05345">
    <property type="entry name" value="He_PIG"/>
    <property type="match status" value="2"/>
</dbReference>
<sequence length="1285" mass="131208">MAVILCFAVLLPVELFAQAPVISYATPQTYTVGTAISPLVPSNTGGAIATSITLASGAFTPAALAVDTAGNVYFVDLVQGVKKIPAAGGPPVSVGSGFSQPIGVGVDEAGNVYVADKGTHAIYKLLAGGGVVTVASGLGGLTAMAVDPAGDLFISDGSNTFSIPGTVNFQCNGCKPTAMTADGQGNGYFLSGANNSNLYEMLNITAVIPLHNPLDIAADLQGNIFYTALNSNLIKEIPFGGGIPVSFSSDIANPHTITVDKKGNIYVGSSGPTSVIQKIYPGVYSVNKALPPGLILDKHTGIISGTPYLNVPATDYIITANTDKGSSSASLRLTVNLPAKPNISYTNLKGYAVGTAITPVIPSNTGGIVPVKAPVTIATGFDIISGMMVDSLDNLFISDMVNNEVKKIPAGGNSTSIVASGFYWPTGLAMDALGDIYINDFLNTAIKEIPADGGPVTTLLSGVRVEGFVLDASKNMYFIEQGKTTIKKIPAGGGNPVTIGTSTEPVGITADAAGNVYVADYIDKAIKKIPAGGGSISTISTFTDPIGSEPIPITTDVDGNVYYATKNAVWKISADGGAVVLFATGNYASVMAIDRFGNLFMNDGNSVIIINSGGYTIDKPLPAGLSFDKTTGVISGTPVALSPAKTYTITAYNAAGSSSATINIDKTGASVNLSALTLSSGTLSPVFDPLKTSYTATTTSEFITVTPVATDATATIKINGTDVQSGNASPNITLNPGINTVNIVVSSVGGTATKTYSITITKEASGYALLKMTLSTGSELTYVSTSSQVNYFSASVTPGTASLTLTPTASAPGATITVNGTPVTSGTASQSIAINTNPTIITAVLTAADGITKRTYAVSVYKNGSSDISLKQMTLSTGSTLTYASGANQVAYFYASVSPGTASLTLAPTATDPNATIKVDGTPVTSGTASQSIALTTNPTIISVQVTAQDGVTQRTYAVSVYKNGSSNAILSNLTLSTGSDLTFVSNANQVNTYSASVTPGTNTLGVIPTASDPGATITVNGSPVVSGSVSQLIAINANPTVIPVEVTAADGITKRTTLLFVYKNGSSDVSVSMTLSAGSMLTHVSGANHSSNFSATVAAGTTSTTLTAVPNTPGAVITVNGLPVTSGVPSQSIALNTDPTIITVQVTAQDGVTTRTYSISVTHAAGQVFNSIYEAVSVSNPIDKPQLTGEEINVHMGLSPNGDGINDFLLIDGIANYPDNKLTIINRAGQVVFEAKNYDNSTKVFDGHSTKNGKLQLPGTYFYALDYKINGIARHKTGYIVMKY</sequence>
<dbReference type="InterPro" id="IPR015919">
    <property type="entry name" value="Cadherin-like_sf"/>
</dbReference>
<dbReference type="InterPro" id="IPR025883">
    <property type="entry name" value="Cadherin-like_domain"/>
</dbReference>
<evidence type="ECO:0000313" key="6">
    <source>
        <dbReference type="Proteomes" id="UP000539265"/>
    </source>
</evidence>
<dbReference type="GO" id="GO:0005509">
    <property type="term" value="F:calcium ion binding"/>
    <property type="evidence" value="ECO:0007669"/>
    <property type="project" value="InterPro"/>
</dbReference>
<evidence type="ECO:0000256" key="3">
    <source>
        <dbReference type="SAM" id="SignalP"/>
    </source>
</evidence>
<reference evidence="5" key="1">
    <citation type="submission" date="2020-08" db="EMBL/GenBank/DDBJ databases">
        <title>Genomic Encyclopedia of Type Strains, Phase III (KMG-III): the genomes of soil and plant-associated and newly described type strains.</title>
        <authorList>
            <person name="Whitman W."/>
        </authorList>
    </citation>
    <scope>NUCLEOTIDE SEQUENCE [LARGE SCALE GENOMIC DNA]</scope>
    <source>
        <strain evidence="5">CECT 8628</strain>
    </source>
</reference>
<feature type="domain" description="Cadherin-like beta-sandwich-like" evidence="4">
    <location>
        <begin position="673"/>
        <end position="762"/>
    </location>
</feature>
<keyword evidence="1" id="KW-0677">Repeat</keyword>
<dbReference type="PANTHER" id="PTHR13833">
    <property type="match status" value="1"/>
</dbReference>
<dbReference type="PROSITE" id="PS51125">
    <property type="entry name" value="NHL"/>
    <property type="match status" value="1"/>
</dbReference>
<dbReference type="InterPro" id="IPR001258">
    <property type="entry name" value="NHL_repeat"/>
</dbReference>
<evidence type="ECO:0000259" key="4">
    <source>
        <dbReference type="Pfam" id="PF12733"/>
    </source>
</evidence>
<feature type="repeat" description="NHL" evidence="2">
    <location>
        <begin position="98"/>
        <end position="128"/>
    </location>
</feature>
<protein>
    <submittedName>
        <fullName evidence="5">Gliding motility-associated-like protein</fullName>
    </submittedName>
</protein>
<keyword evidence="3" id="KW-0732">Signal</keyword>
<dbReference type="Gene3D" id="2.60.40.10">
    <property type="entry name" value="Immunoglobulins"/>
    <property type="match status" value="1"/>
</dbReference>
<accession>A0A839SBN7</accession>
<feature type="domain" description="Cadherin-like beta-sandwich-like" evidence="4">
    <location>
        <begin position="1093"/>
        <end position="1163"/>
    </location>
</feature>
<dbReference type="GO" id="GO:0016020">
    <property type="term" value="C:membrane"/>
    <property type="evidence" value="ECO:0007669"/>
    <property type="project" value="InterPro"/>
</dbReference>
<feature type="domain" description="Cadherin-like beta-sandwich-like" evidence="4">
    <location>
        <begin position="893"/>
        <end position="963"/>
    </location>
</feature>
<evidence type="ECO:0000256" key="1">
    <source>
        <dbReference type="ARBA" id="ARBA00022737"/>
    </source>
</evidence>
<dbReference type="Pfam" id="PF01436">
    <property type="entry name" value="NHL"/>
    <property type="match status" value="1"/>
</dbReference>
<keyword evidence="6" id="KW-1185">Reference proteome</keyword>
<dbReference type="EMBL" id="JACHWX010000002">
    <property type="protein sequence ID" value="MBB3054752.1"/>
    <property type="molecule type" value="Genomic_DNA"/>
</dbReference>
<evidence type="ECO:0000313" key="5">
    <source>
        <dbReference type="EMBL" id="MBB3054752.1"/>
    </source>
</evidence>
<dbReference type="Pfam" id="PF13585">
    <property type="entry name" value="CHU_C"/>
    <property type="match status" value="1"/>
</dbReference>
<gene>
    <name evidence="5" type="ORF">FHS11_001162</name>
</gene>
<dbReference type="PANTHER" id="PTHR13833:SF71">
    <property type="entry name" value="NHL DOMAIN-CONTAINING PROTEIN"/>
    <property type="match status" value="1"/>
</dbReference>
<dbReference type="Pfam" id="PF12733">
    <property type="entry name" value="Cadherin-like"/>
    <property type="match status" value="5"/>
</dbReference>
<dbReference type="Proteomes" id="UP000539265">
    <property type="component" value="Unassembled WGS sequence"/>
</dbReference>
<comment type="caution">
    <text evidence="5">The sequence shown here is derived from an EMBL/GenBank/DDBJ whole genome shotgun (WGS) entry which is preliminary data.</text>
</comment>
<dbReference type="InterPro" id="IPR011042">
    <property type="entry name" value="6-blade_b-propeller_TolB-like"/>
</dbReference>
<dbReference type="SUPFAM" id="SSF49313">
    <property type="entry name" value="Cadherin-like"/>
    <property type="match status" value="1"/>
</dbReference>
<dbReference type="CDD" id="cd05819">
    <property type="entry name" value="NHL"/>
    <property type="match status" value="1"/>
</dbReference>
<organism evidence="5 6">
    <name type="scientific">Mucilaginibacter gotjawali</name>
    <dbReference type="NCBI Taxonomy" id="1550579"/>
    <lineage>
        <taxon>Bacteria</taxon>
        <taxon>Pseudomonadati</taxon>
        <taxon>Bacteroidota</taxon>
        <taxon>Sphingobacteriia</taxon>
        <taxon>Sphingobacteriales</taxon>
        <taxon>Sphingobacteriaceae</taxon>
        <taxon>Mucilaginibacter</taxon>
    </lineage>
</organism>
<dbReference type="SUPFAM" id="SSF101898">
    <property type="entry name" value="NHL repeat"/>
    <property type="match status" value="1"/>
</dbReference>
<feature type="domain" description="Cadherin-like beta-sandwich-like" evidence="4">
    <location>
        <begin position="787"/>
        <end position="862"/>
    </location>
</feature>
<evidence type="ECO:0000256" key="2">
    <source>
        <dbReference type="PROSITE-ProRule" id="PRU00504"/>
    </source>
</evidence>
<feature type="signal peptide" evidence="3">
    <location>
        <begin position="1"/>
        <end position="17"/>
    </location>
</feature>
<dbReference type="Gene3D" id="2.40.10.500">
    <property type="match status" value="2"/>
</dbReference>
<dbReference type="InterPro" id="IPR013783">
    <property type="entry name" value="Ig-like_fold"/>
</dbReference>
<dbReference type="SUPFAM" id="SSF63829">
    <property type="entry name" value="Calcium-dependent phosphotriesterase"/>
    <property type="match status" value="1"/>
</dbReference>
<name>A0A839SBN7_9SPHI</name>
<feature type="domain" description="Cadherin-like beta-sandwich-like" evidence="4">
    <location>
        <begin position="971"/>
        <end position="1057"/>
    </location>
</feature>
<feature type="chain" id="PRO_5032344373" evidence="3">
    <location>
        <begin position="18"/>
        <end position="1285"/>
    </location>
</feature>
<proteinExistence type="predicted"/>